<feature type="compositionally biased region" description="Acidic residues" evidence="1">
    <location>
        <begin position="1"/>
        <end position="10"/>
    </location>
</feature>
<feature type="compositionally biased region" description="Basic and acidic residues" evidence="1">
    <location>
        <begin position="160"/>
        <end position="171"/>
    </location>
</feature>
<dbReference type="GeneID" id="110779862"/>
<protein>
    <submittedName>
        <fullName evidence="3">Glutathione S-transferase T3-like</fullName>
    </submittedName>
</protein>
<sequence length="192" mass="21902">MMKDEDEDEVQVQNTEVIKGKKGNQKKGRWCAEEEKHLVSTYINCSGDPEQGIDRKKGALWNKIKYSYDAAVVKNPMKSLTMRWGQINEGVTSWIAALGLAERLQASGEVINELEAKAHELYRQKMEDGQPFTFHHCWLRMQHLPRWMPGRDSTIVSEGSSKRSSDEDGMPKRPVGSGEESESPEVIERCYN</sequence>
<dbReference type="PANTHER" id="PTHR45023:SF4">
    <property type="entry name" value="GLYCINE-RICH PROTEIN-RELATED"/>
    <property type="match status" value="1"/>
</dbReference>
<name>A0A9R0I013_SPIOL</name>
<evidence type="ECO:0000256" key="1">
    <source>
        <dbReference type="SAM" id="MobiDB-lite"/>
    </source>
</evidence>
<gene>
    <name evidence="3" type="primary">LOC110779862</name>
</gene>
<keyword evidence="2" id="KW-1185">Reference proteome</keyword>
<accession>A0A9R0I013</accession>
<evidence type="ECO:0000313" key="3">
    <source>
        <dbReference type="RefSeq" id="XP_021840017.2"/>
    </source>
</evidence>
<dbReference type="Proteomes" id="UP000813463">
    <property type="component" value="Chromosome 2"/>
</dbReference>
<dbReference type="KEGG" id="soe:110779862"/>
<dbReference type="AlphaFoldDB" id="A0A9R0I013"/>
<dbReference type="PANTHER" id="PTHR45023">
    <property type="match status" value="1"/>
</dbReference>
<feature type="region of interest" description="Disordered" evidence="1">
    <location>
        <begin position="150"/>
        <end position="192"/>
    </location>
</feature>
<proteinExistence type="predicted"/>
<feature type="region of interest" description="Disordered" evidence="1">
    <location>
        <begin position="1"/>
        <end position="26"/>
    </location>
</feature>
<reference evidence="3" key="2">
    <citation type="submission" date="2025-08" db="UniProtKB">
        <authorList>
            <consortium name="RefSeq"/>
        </authorList>
    </citation>
    <scope>IDENTIFICATION</scope>
    <source>
        <tissue evidence="3">Leaf</tissue>
    </source>
</reference>
<reference evidence="2" key="1">
    <citation type="journal article" date="2021" name="Nat. Commun.">
        <title>Genomic analyses provide insights into spinach domestication and the genetic basis of agronomic traits.</title>
        <authorList>
            <person name="Cai X."/>
            <person name="Sun X."/>
            <person name="Xu C."/>
            <person name="Sun H."/>
            <person name="Wang X."/>
            <person name="Ge C."/>
            <person name="Zhang Z."/>
            <person name="Wang Q."/>
            <person name="Fei Z."/>
            <person name="Jiao C."/>
            <person name="Wang Q."/>
        </authorList>
    </citation>
    <scope>NUCLEOTIDE SEQUENCE [LARGE SCALE GENOMIC DNA]</scope>
    <source>
        <strain evidence="2">cv. Varoflay</strain>
    </source>
</reference>
<organism evidence="2 3">
    <name type="scientific">Spinacia oleracea</name>
    <name type="common">Spinach</name>
    <dbReference type="NCBI Taxonomy" id="3562"/>
    <lineage>
        <taxon>Eukaryota</taxon>
        <taxon>Viridiplantae</taxon>
        <taxon>Streptophyta</taxon>
        <taxon>Embryophyta</taxon>
        <taxon>Tracheophyta</taxon>
        <taxon>Spermatophyta</taxon>
        <taxon>Magnoliopsida</taxon>
        <taxon>eudicotyledons</taxon>
        <taxon>Gunneridae</taxon>
        <taxon>Pentapetalae</taxon>
        <taxon>Caryophyllales</taxon>
        <taxon>Chenopodiaceae</taxon>
        <taxon>Chenopodioideae</taxon>
        <taxon>Anserineae</taxon>
        <taxon>Spinacia</taxon>
    </lineage>
</organism>
<dbReference type="RefSeq" id="XP_021840017.2">
    <property type="nucleotide sequence ID" value="XM_021984325.2"/>
</dbReference>
<evidence type="ECO:0000313" key="2">
    <source>
        <dbReference type="Proteomes" id="UP000813463"/>
    </source>
</evidence>